<dbReference type="PROSITE" id="PS51257">
    <property type="entry name" value="PROKAR_LIPOPROTEIN"/>
    <property type="match status" value="1"/>
</dbReference>
<protein>
    <recommendedName>
        <fullName evidence="4">Lipocalin-like domain-containing protein</fullName>
    </recommendedName>
</protein>
<evidence type="ECO:0008006" key="4">
    <source>
        <dbReference type="Google" id="ProtNLM"/>
    </source>
</evidence>
<accession>A0A9D9HSD1</accession>
<reference evidence="2" key="1">
    <citation type="submission" date="2020-10" db="EMBL/GenBank/DDBJ databases">
        <authorList>
            <person name="Gilroy R."/>
        </authorList>
    </citation>
    <scope>NUCLEOTIDE SEQUENCE</scope>
    <source>
        <strain evidence="2">G3-3990</strain>
    </source>
</reference>
<proteinExistence type="predicted"/>
<evidence type="ECO:0000313" key="2">
    <source>
        <dbReference type="EMBL" id="MBO8458983.1"/>
    </source>
</evidence>
<name>A0A9D9HSD1_9BACT</name>
<reference evidence="2" key="2">
    <citation type="journal article" date="2021" name="PeerJ">
        <title>Extensive microbial diversity within the chicken gut microbiome revealed by metagenomics and culture.</title>
        <authorList>
            <person name="Gilroy R."/>
            <person name="Ravi A."/>
            <person name="Getino M."/>
            <person name="Pursley I."/>
            <person name="Horton D.L."/>
            <person name="Alikhan N.F."/>
            <person name="Baker D."/>
            <person name="Gharbi K."/>
            <person name="Hall N."/>
            <person name="Watson M."/>
            <person name="Adriaenssens E.M."/>
            <person name="Foster-Nyarko E."/>
            <person name="Jarju S."/>
            <person name="Secka A."/>
            <person name="Antonio M."/>
            <person name="Oren A."/>
            <person name="Chaudhuri R.R."/>
            <person name="La Ragione R."/>
            <person name="Hildebrand F."/>
            <person name="Pallen M.J."/>
        </authorList>
    </citation>
    <scope>NUCLEOTIDE SEQUENCE</scope>
    <source>
        <strain evidence="2">G3-3990</strain>
    </source>
</reference>
<keyword evidence="1" id="KW-0732">Signal</keyword>
<organism evidence="2 3">
    <name type="scientific">Candidatus Gallipaludibacter merdavium</name>
    <dbReference type="NCBI Taxonomy" id="2840839"/>
    <lineage>
        <taxon>Bacteria</taxon>
        <taxon>Pseudomonadati</taxon>
        <taxon>Bacteroidota</taxon>
        <taxon>Bacteroidia</taxon>
        <taxon>Bacteroidales</taxon>
        <taxon>Candidatus Gallipaludibacter</taxon>
    </lineage>
</organism>
<dbReference type="Proteomes" id="UP000823641">
    <property type="component" value="Unassembled WGS sequence"/>
</dbReference>
<dbReference type="EMBL" id="JADIMG010000009">
    <property type="protein sequence ID" value="MBO8458983.1"/>
    <property type="molecule type" value="Genomic_DNA"/>
</dbReference>
<evidence type="ECO:0000256" key="1">
    <source>
        <dbReference type="SAM" id="SignalP"/>
    </source>
</evidence>
<sequence>MKKSFIYFLCLLAIIAVFTSCDEQKQEQEAKKELIIGNWVTTADNYEELLKFTLGETNQGLVEMMGEIRLAMQLNADGTARTGIFAEFYANYGILQENEYLDMYSSNESTGMPSISLSWKLSEDGNNLITSLYVPSFVQNGQTIPETRMEESYSIDILNENELKLTYINAEDSSLNITLQMVRPTGSIRFITIDEVSGGLSILPKHLNN</sequence>
<feature type="signal peptide" evidence="1">
    <location>
        <begin position="1"/>
        <end position="22"/>
    </location>
</feature>
<dbReference type="AlphaFoldDB" id="A0A9D9HSD1"/>
<comment type="caution">
    <text evidence="2">The sequence shown here is derived from an EMBL/GenBank/DDBJ whole genome shotgun (WGS) entry which is preliminary data.</text>
</comment>
<gene>
    <name evidence="2" type="ORF">IAA73_01420</name>
</gene>
<feature type="chain" id="PRO_5038768119" description="Lipocalin-like domain-containing protein" evidence="1">
    <location>
        <begin position="23"/>
        <end position="209"/>
    </location>
</feature>
<evidence type="ECO:0000313" key="3">
    <source>
        <dbReference type="Proteomes" id="UP000823641"/>
    </source>
</evidence>